<reference evidence="7 9" key="2">
    <citation type="submission" date="2018-06" db="EMBL/GenBank/DDBJ databases">
        <authorList>
            <consortium name="Pathogen Informatics"/>
            <person name="Doyle S."/>
        </authorList>
    </citation>
    <scope>NUCLEOTIDE SEQUENCE [LARGE SCALE GENOMIC DNA]</scope>
    <source>
        <strain evidence="7 9">NCTC12437</strain>
    </source>
</reference>
<evidence type="ECO:0000256" key="4">
    <source>
        <dbReference type="ARBA" id="ARBA00023163"/>
    </source>
</evidence>
<dbReference type="InterPro" id="IPR036388">
    <property type="entry name" value="WH-like_DNA-bd_sf"/>
</dbReference>
<keyword evidence="2" id="KW-0805">Transcription regulation</keyword>
<reference evidence="6 8" key="1">
    <citation type="submission" date="2015-11" db="EMBL/GenBank/DDBJ databases">
        <title>Genomic analysis of 38 Legionella species identifies large and diverse effector repertoires.</title>
        <authorList>
            <person name="Burstein D."/>
            <person name="Amaro F."/>
            <person name="Zusman T."/>
            <person name="Lifshitz Z."/>
            <person name="Cohen O."/>
            <person name="Gilbert J.A."/>
            <person name="Pupko T."/>
            <person name="Shuman H.A."/>
            <person name="Segal G."/>
        </authorList>
    </citation>
    <scope>NUCLEOTIDE SEQUENCE [LARGE SCALE GENOMIC DNA]</scope>
    <source>
        <strain evidence="6 8">CDC#1407-AL-14</strain>
    </source>
</reference>
<dbReference type="InterPro" id="IPR000847">
    <property type="entry name" value="LysR_HTH_N"/>
</dbReference>
<dbReference type="OrthoDB" id="8885940at2"/>
<dbReference type="GO" id="GO:0003700">
    <property type="term" value="F:DNA-binding transcription factor activity"/>
    <property type="evidence" value="ECO:0007669"/>
    <property type="project" value="InterPro"/>
</dbReference>
<keyword evidence="4" id="KW-0804">Transcription</keyword>
<evidence type="ECO:0000313" key="9">
    <source>
        <dbReference type="Proteomes" id="UP000255066"/>
    </source>
</evidence>
<keyword evidence="3" id="KW-0238">DNA-binding</keyword>
<dbReference type="RefSeq" id="WP_058524778.1">
    <property type="nucleotide sequence ID" value="NZ_CAAAHV010000004.1"/>
</dbReference>
<dbReference type="PANTHER" id="PTHR30537:SF5">
    <property type="entry name" value="HTH-TYPE TRANSCRIPTIONAL ACTIVATOR TTDR-RELATED"/>
    <property type="match status" value="1"/>
</dbReference>
<evidence type="ECO:0000259" key="5">
    <source>
        <dbReference type="PROSITE" id="PS50931"/>
    </source>
</evidence>
<evidence type="ECO:0000256" key="2">
    <source>
        <dbReference type="ARBA" id="ARBA00023015"/>
    </source>
</evidence>
<dbReference type="CDD" id="cd08422">
    <property type="entry name" value="PBP2_CrgA_like"/>
    <property type="match status" value="1"/>
</dbReference>
<organism evidence="7 9">
    <name type="scientific">Legionella birminghamensis</name>
    <dbReference type="NCBI Taxonomy" id="28083"/>
    <lineage>
        <taxon>Bacteria</taxon>
        <taxon>Pseudomonadati</taxon>
        <taxon>Pseudomonadota</taxon>
        <taxon>Gammaproteobacteria</taxon>
        <taxon>Legionellales</taxon>
        <taxon>Legionellaceae</taxon>
        <taxon>Legionella</taxon>
    </lineage>
</organism>
<dbReference type="STRING" id="28083.Lbir_2793"/>
<dbReference type="Proteomes" id="UP000054735">
    <property type="component" value="Unassembled WGS sequence"/>
</dbReference>
<proteinExistence type="inferred from homology"/>
<dbReference type="Gene3D" id="3.40.190.290">
    <property type="match status" value="1"/>
</dbReference>
<sequence length="296" mass="33552">MNLIECLKSFVSVVENNSFSAASRVLNVSASKISKQINWLEEELNTSLFIRSTKQLILTDSGKTLYEKADHLFEGINDIKSIASTQETQLNGKLSLYLTVSPAIPFFTSLSLEFMAINPDISLEIIAGSDHRNFLQYPFDLGISFEPLRYLNLTCKKLFSVQRNVYGSKTYLTQHGEPKTAEDLVSHNCLINTLYGLQNKWILNNRIIHVHGNFQSNNASILKQAALSGLGLIWAPSFTVMEELKQQLLFPVLSQETSPEIMLYAIYKNHKNKMYLINQLLSFYCQKVNELGIIDL</sequence>
<evidence type="ECO:0000256" key="1">
    <source>
        <dbReference type="ARBA" id="ARBA00009437"/>
    </source>
</evidence>
<dbReference type="GO" id="GO:0003677">
    <property type="term" value="F:DNA binding"/>
    <property type="evidence" value="ECO:0007669"/>
    <property type="project" value="UniProtKB-KW"/>
</dbReference>
<dbReference type="Pfam" id="PF00126">
    <property type="entry name" value="HTH_1"/>
    <property type="match status" value="1"/>
</dbReference>
<protein>
    <submittedName>
        <fullName evidence="6 7">Transcriptional regulator</fullName>
    </submittedName>
</protein>
<gene>
    <name evidence="7" type="primary">lysR</name>
    <name evidence="6" type="ORF">Lbir_2793</name>
    <name evidence="7" type="ORF">NCTC12437_00869</name>
</gene>
<feature type="domain" description="HTH lysR-type" evidence="5">
    <location>
        <begin position="1"/>
        <end position="59"/>
    </location>
</feature>
<dbReference type="AlphaFoldDB" id="A0A378I7E9"/>
<dbReference type="SUPFAM" id="SSF53850">
    <property type="entry name" value="Periplasmic binding protein-like II"/>
    <property type="match status" value="1"/>
</dbReference>
<dbReference type="Pfam" id="PF03466">
    <property type="entry name" value="LysR_substrate"/>
    <property type="match status" value="1"/>
</dbReference>
<keyword evidence="8" id="KW-1185">Reference proteome</keyword>
<dbReference type="InterPro" id="IPR058163">
    <property type="entry name" value="LysR-type_TF_proteobact-type"/>
</dbReference>
<dbReference type="EMBL" id="LNXT01000048">
    <property type="protein sequence ID" value="KTC68191.1"/>
    <property type="molecule type" value="Genomic_DNA"/>
</dbReference>
<dbReference type="SUPFAM" id="SSF46785">
    <property type="entry name" value="Winged helix' DNA-binding domain"/>
    <property type="match status" value="1"/>
</dbReference>
<dbReference type="InterPro" id="IPR005119">
    <property type="entry name" value="LysR_subst-bd"/>
</dbReference>
<evidence type="ECO:0000313" key="6">
    <source>
        <dbReference type="EMBL" id="KTC68191.1"/>
    </source>
</evidence>
<evidence type="ECO:0000256" key="3">
    <source>
        <dbReference type="ARBA" id="ARBA00023125"/>
    </source>
</evidence>
<dbReference type="Gene3D" id="1.10.10.10">
    <property type="entry name" value="Winged helix-like DNA-binding domain superfamily/Winged helix DNA-binding domain"/>
    <property type="match status" value="1"/>
</dbReference>
<dbReference type="EMBL" id="UGNW01000001">
    <property type="protein sequence ID" value="STX31099.1"/>
    <property type="molecule type" value="Genomic_DNA"/>
</dbReference>
<evidence type="ECO:0000313" key="8">
    <source>
        <dbReference type="Proteomes" id="UP000054735"/>
    </source>
</evidence>
<evidence type="ECO:0000313" key="7">
    <source>
        <dbReference type="EMBL" id="STX31099.1"/>
    </source>
</evidence>
<accession>A0A378I7E9</accession>
<dbReference type="PROSITE" id="PS50931">
    <property type="entry name" value="HTH_LYSR"/>
    <property type="match status" value="1"/>
</dbReference>
<dbReference type="Proteomes" id="UP000255066">
    <property type="component" value="Unassembled WGS sequence"/>
</dbReference>
<dbReference type="FunFam" id="1.10.10.10:FF:000001">
    <property type="entry name" value="LysR family transcriptional regulator"/>
    <property type="match status" value="1"/>
</dbReference>
<dbReference type="PANTHER" id="PTHR30537">
    <property type="entry name" value="HTH-TYPE TRANSCRIPTIONAL REGULATOR"/>
    <property type="match status" value="1"/>
</dbReference>
<comment type="similarity">
    <text evidence="1">Belongs to the LysR transcriptional regulatory family.</text>
</comment>
<name>A0A378I7E9_9GAMM</name>
<dbReference type="InterPro" id="IPR036390">
    <property type="entry name" value="WH_DNA-bd_sf"/>
</dbReference>